<dbReference type="Pfam" id="PF14493">
    <property type="entry name" value="HTH_40"/>
    <property type="match status" value="1"/>
</dbReference>
<dbReference type="EMBL" id="CP045068">
    <property type="protein sequence ID" value="QFQ91277.1"/>
    <property type="molecule type" value="Genomic_DNA"/>
</dbReference>
<reference evidence="2 3" key="1">
    <citation type="submission" date="2019-10" db="EMBL/GenBank/DDBJ databases">
        <title>Genome sequencing of Lactobacillus manihotivorans.</title>
        <authorList>
            <person name="Kim K."/>
        </authorList>
    </citation>
    <scope>NUCLEOTIDE SEQUENCE [LARGE SCALE GENOMIC DNA]</scope>
    <source>
        <strain evidence="2 3">LM010</strain>
    </source>
</reference>
<dbReference type="AlphaFoldDB" id="A0A5P8JPW1"/>
<evidence type="ECO:0000313" key="2">
    <source>
        <dbReference type="EMBL" id="QFQ91277.1"/>
    </source>
</evidence>
<organism evidence="2 3">
    <name type="scientific">Lacticaseibacillus manihotivorans</name>
    <dbReference type="NCBI Taxonomy" id="88233"/>
    <lineage>
        <taxon>Bacteria</taxon>
        <taxon>Bacillati</taxon>
        <taxon>Bacillota</taxon>
        <taxon>Bacilli</taxon>
        <taxon>Lactobacillales</taxon>
        <taxon>Lactobacillaceae</taxon>
        <taxon>Lacticaseibacillus</taxon>
    </lineage>
</organism>
<proteinExistence type="predicted"/>
<evidence type="ECO:0000313" key="3">
    <source>
        <dbReference type="Proteomes" id="UP000388452"/>
    </source>
</evidence>
<evidence type="ECO:0000259" key="1">
    <source>
        <dbReference type="Pfam" id="PF14493"/>
    </source>
</evidence>
<protein>
    <recommendedName>
        <fullName evidence="1">Helicase Helix-turn-helix domain-containing protein</fullName>
    </recommendedName>
</protein>
<sequence length="326" mass="36747">MHIFLQGGEYVLDDFLLQFFDDQPRRATSLYLLLTGKKTLSVLFAALEHQQLQWLHLYPTLSRPDFQAAIARLQAAHHLEKTDLGMILGGPKAQPANLPTAYQPWMGVHTFSPKFHLAVQMLSEASFHNARYRPVTQDWAIQQQLRQWWQHIDRQTAISELKTLLEVIGDESATVLLSTMIGHDFVGAGQVDDISQIQALAQLIAQLDAGLASSWQALWGGRKALGTKTQYAALQMIQQGATREQVSQRLRLKPSTINEHLLTAAIFGADLPLARLYPATMLTQLNQADAHLNYQPLLEQVPDSDFFQIRLFQILCLQGRWPHGQA</sequence>
<gene>
    <name evidence="2" type="ORF">LM010_07500</name>
</gene>
<dbReference type="Proteomes" id="UP000388452">
    <property type="component" value="Chromosome"/>
</dbReference>
<dbReference type="InterPro" id="IPR029491">
    <property type="entry name" value="Helicase_HTH"/>
</dbReference>
<accession>A0A5P8JPW1</accession>
<feature type="domain" description="Helicase Helix-turn-helix" evidence="1">
    <location>
        <begin position="230"/>
        <end position="313"/>
    </location>
</feature>
<name>A0A5P8JPW1_9LACO</name>